<dbReference type="PANTHER" id="PTHR35807">
    <property type="entry name" value="TRANSCRIPTIONAL REGULATOR REDD-RELATED"/>
    <property type="match status" value="1"/>
</dbReference>
<reference evidence="1 2" key="1">
    <citation type="submission" date="2019-04" db="EMBL/GenBank/DDBJ databases">
        <title>Draft genome sequences of Streptomyces avermitilis ATCC 31267.</title>
        <authorList>
            <person name="Komaki H."/>
            <person name="Tamura T."/>
            <person name="Hosoyama A."/>
        </authorList>
    </citation>
    <scope>NUCLEOTIDE SEQUENCE [LARGE SCALE GENOMIC DNA]</scope>
    <source>
        <strain evidence="1 2">ATCC 31267</strain>
    </source>
</reference>
<dbReference type="InterPro" id="IPR051677">
    <property type="entry name" value="AfsR-DnrI-RedD_regulator"/>
</dbReference>
<protein>
    <recommendedName>
        <fullName evidence="3">Bacterial transcriptional activator domain-containing protein</fullName>
    </recommendedName>
</protein>
<dbReference type="Gene3D" id="1.10.10.10">
    <property type="entry name" value="Winged helix-like DNA-binding domain superfamily/Winged helix DNA-binding domain"/>
    <property type="match status" value="1"/>
</dbReference>
<gene>
    <name evidence="1" type="ORF">SAV31267_095050</name>
</gene>
<evidence type="ECO:0000313" key="2">
    <source>
        <dbReference type="Proteomes" id="UP000299211"/>
    </source>
</evidence>
<dbReference type="InterPro" id="IPR036388">
    <property type="entry name" value="WH-like_DNA-bd_sf"/>
</dbReference>
<organism evidence="1 2">
    <name type="scientific">Streptomyces avermitilis</name>
    <dbReference type="NCBI Taxonomy" id="33903"/>
    <lineage>
        <taxon>Bacteria</taxon>
        <taxon>Bacillati</taxon>
        <taxon>Actinomycetota</taxon>
        <taxon>Actinomycetes</taxon>
        <taxon>Kitasatosporales</taxon>
        <taxon>Streptomycetaceae</taxon>
        <taxon>Streptomyces</taxon>
    </lineage>
</organism>
<accession>A0A4D4N6J0</accession>
<evidence type="ECO:0008006" key="3">
    <source>
        <dbReference type="Google" id="ProtNLM"/>
    </source>
</evidence>
<name>A0A4D4N6J0_STRAX</name>
<dbReference type="AlphaFoldDB" id="A0A4D4N6J0"/>
<evidence type="ECO:0000313" key="1">
    <source>
        <dbReference type="EMBL" id="GDY80020.1"/>
    </source>
</evidence>
<sequence length="234" mass="26147">MSTADTFAPRLCLLGRFTLTYGPTTLDVGTAAQRLLAYLGMRHHGTRTVVAGTLWPDVPEERAHGSLRTALWRLHRGREPLVCSEGDTLALAESVTVDARTLMNSALHVVGTSPPAPAPPRDLLFAGDLLPGWDEDWVLFERERLRQLRLHALDSLAHRLLAEGTTPSLWRPHWRASGSNPCGRAPTELWSRYTWPSTMCWRRFGITGRSRTFSASNSVSPLLWASLRCFRPAR</sequence>
<dbReference type="Proteomes" id="UP000299211">
    <property type="component" value="Unassembled WGS sequence"/>
</dbReference>
<proteinExistence type="predicted"/>
<dbReference type="EMBL" id="BJHY01000002">
    <property type="protein sequence ID" value="GDY80020.1"/>
    <property type="molecule type" value="Genomic_DNA"/>
</dbReference>
<dbReference type="STRING" id="33903.AQJ43_29835"/>
<comment type="caution">
    <text evidence="1">The sequence shown here is derived from an EMBL/GenBank/DDBJ whole genome shotgun (WGS) entry which is preliminary data.</text>
</comment>